<dbReference type="PANTHER" id="PTHR13285:SF23">
    <property type="entry name" value="TEICHOIC ACID D-ALANYLTRANSFERASE"/>
    <property type="match status" value="1"/>
</dbReference>
<evidence type="ECO:0000256" key="6">
    <source>
        <dbReference type="ARBA" id="ARBA00022989"/>
    </source>
</evidence>
<dbReference type="InterPro" id="IPR051085">
    <property type="entry name" value="MB_O-acyltransferase"/>
</dbReference>
<dbReference type="GO" id="GO:0042121">
    <property type="term" value="P:alginic acid biosynthetic process"/>
    <property type="evidence" value="ECO:0007669"/>
    <property type="project" value="InterPro"/>
</dbReference>
<comment type="similarity">
    <text evidence="2 9">Belongs to the membrane-bound acyltransferase family.</text>
</comment>
<proteinExistence type="inferred from homology"/>
<evidence type="ECO:0000256" key="3">
    <source>
        <dbReference type="ARBA" id="ARBA00022475"/>
    </source>
</evidence>
<keyword evidence="4 9" id="KW-0808">Transferase</keyword>
<dbReference type="GO" id="GO:0016746">
    <property type="term" value="F:acyltransferase activity"/>
    <property type="evidence" value="ECO:0007669"/>
    <property type="project" value="UniProtKB-KW"/>
</dbReference>
<comment type="subcellular location">
    <subcellularLocation>
        <location evidence="1">Cell membrane</location>
        <topology evidence="1">Multi-pass membrane protein</topology>
    </subcellularLocation>
</comment>
<feature type="transmembrane region" description="Helical" evidence="10">
    <location>
        <begin position="329"/>
        <end position="346"/>
    </location>
</feature>
<evidence type="ECO:0000313" key="12">
    <source>
        <dbReference type="Proteomes" id="UP000824007"/>
    </source>
</evidence>
<evidence type="ECO:0000256" key="9">
    <source>
        <dbReference type="PIRNR" id="PIRNR016636"/>
    </source>
</evidence>
<reference evidence="11" key="2">
    <citation type="submission" date="2021-04" db="EMBL/GenBank/DDBJ databases">
        <authorList>
            <person name="Gilroy R."/>
        </authorList>
    </citation>
    <scope>NUCLEOTIDE SEQUENCE</scope>
    <source>
        <strain evidence="11">ChiSxjej3B15-24422</strain>
    </source>
</reference>
<dbReference type="InterPro" id="IPR004299">
    <property type="entry name" value="MBOAT_fam"/>
</dbReference>
<dbReference type="PIRSF" id="PIRSF016636">
    <property type="entry name" value="AlgI_DltB"/>
    <property type="match status" value="1"/>
</dbReference>
<evidence type="ECO:0000256" key="1">
    <source>
        <dbReference type="ARBA" id="ARBA00004651"/>
    </source>
</evidence>
<feature type="transmembrane region" description="Helical" evidence="10">
    <location>
        <begin position="12"/>
        <end position="38"/>
    </location>
</feature>
<keyword evidence="3 9" id="KW-1003">Cell membrane</keyword>
<accession>A0A9D2C6J5</accession>
<feature type="transmembrane region" description="Helical" evidence="10">
    <location>
        <begin position="358"/>
        <end position="375"/>
    </location>
</feature>
<name>A0A9D2C6J5_9FIRM</name>
<evidence type="ECO:0000256" key="8">
    <source>
        <dbReference type="ARBA" id="ARBA00023315"/>
    </source>
</evidence>
<dbReference type="PIRSF" id="PIRSF500217">
    <property type="entry name" value="AlgI"/>
    <property type="match status" value="1"/>
</dbReference>
<keyword evidence="8 9" id="KW-0012">Acyltransferase</keyword>
<dbReference type="EMBL" id="DXDD01000065">
    <property type="protein sequence ID" value="HIY60025.1"/>
    <property type="molecule type" value="Genomic_DNA"/>
</dbReference>
<gene>
    <name evidence="11" type="ORF">H9831_05000</name>
</gene>
<keyword evidence="6 10" id="KW-1133">Transmembrane helix</keyword>
<keyword evidence="7 9" id="KW-0472">Membrane</keyword>
<dbReference type="PANTHER" id="PTHR13285">
    <property type="entry name" value="ACYLTRANSFERASE"/>
    <property type="match status" value="1"/>
</dbReference>
<evidence type="ECO:0000256" key="2">
    <source>
        <dbReference type="ARBA" id="ARBA00010323"/>
    </source>
</evidence>
<feature type="transmembrane region" description="Helical" evidence="10">
    <location>
        <begin position="281"/>
        <end position="303"/>
    </location>
</feature>
<feature type="transmembrane region" description="Helical" evidence="10">
    <location>
        <begin position="381"/>
        <end position="401"/>
    </location>
</feature>
<dbReference type="Proteomes" id="UP000824007">
    <property type="component" value="Unassembled WGS sequence"/>
</dbReference>
<dbReference type="InterPro" id="IPR028362">
    <property type="entry name" value="AlgI"/>
</dbReference>
<dbReference type="GO" id="GO:0005886">
    <property type="term" value="C:plasma membrane"/>
    <property type="evidence" value="ECO:0007669"/>
    <property type="project" value="UniProtKB-SubCell"/>
</dbReference>
<comment type="caution">
    <text evidence="11">The sequence shown here is derived from an EMBL/GenBank/DDBJ whole genome shotgun (WGS) entry which is preliminary data.</text>
</comment>
<protein>
    <submittedName>
        <fullName evidence="11">MBOAT family protein</fullName>
    </submittedName>
</protein>
<evidence type="ECO:0000256" key="4">
    <source>
        <dbReference type="ARBA" id="ARBA00022679"/>
    </source>
</evidence>
<organism evidence="11 12">
    <name type="scientific">Candidatus Eisenbergiella pullistercoris</name>
    <dbReference type="NCBI Taxonomy" id="2838555"/>
    <lineage>
        <taxon>Bacteria</taxon>
        <taxon>Bacillati</taxon>
        <taxon>Bacillota</taxon>
        <taxon>Clostridia</taxon>
        <taxon>Lachnospirales</taxon>
        <taxon>Lachnospiraceae</taxon>
        <taxon>Eisenbergiella</taxon>
    </lineage>
</organism>
<reference evidence="11" key="1">
    <citation type="journal article" date="2021" name="PeerJ">
        <title>Extensive microbial diversity within the chicken gut microbiome revealed by metagenomics and culture.</title>
        <authorList>
            <person name="Gilroy R."/>
            <person name="Ravi A."/>
            <person name="Getino M."/>
            <person name="Pursley I."/>
            <person name="Horton D.L."/>
            <person name="Alikhan N.F."/>
            <person name="Baker D."/>
            <person name="Gharbi K."/>
            <person name="Hall N."/>
            <person name="Watson M."/>
            <person name="Adriaenssens E.M."/>
            <person name="Foster-Nyarko E."/>
            <person name="Jarju S."/>
            <person name="Secka A."/>
            <person name="Antonio M."/>
            <person name="Oren A."/>
            <person name="Chaudhuri R.R."/>
            <person name="La Ragione R."/>
            <person name="Hildebrand F."/>
            <person name="Pallen M.J."/>
        </authorList>
    </citation>
    <scope>NUCLEOTIDE SEQUENCE</scope>
    <source>
        <strain evidence="11">ChiSxjej3B15-24422</strain>
    </source>
</reference>
<feature type="transmembrane region" description="Helical" evidence="10">
    <location>
        <begin position="422"/>
        <end position="445"/>
    </location>
</feature>
<dbReference type="Pfam" id="PF03062">
    <property type="entry name" value="MBOAT"/>
    <property type="match status" value="1"/>
</dbReference>
<dbReference type="AlphaFoldDB" id="A0A9D2C6J5"/>
<feature type="transmembrane region" description="Helical" evidence="10">
    <location>
        <begin position="81"/>
        <end position="102"/>
    </location>
</feature>
<sequence length="448" mass="49163">MKGTRGKNIFLLAAGLVFYASGSFHALILLLISAVINWGLGLLAMRERKAAVFLAVVLNIGLLAAYRYSDLWLPAVTAAGVQLPAAALAMPAGLSFFTFKGISYVVDVSRRREAGSRSFFEVLFYLSFFPQIMSGPLERFEAFRSQLSMRERSAVRTARGLRRFVLGLAKKLILSGEAGLVANAAFSAGDALDARIAWLGALAYCLQLYFDFSGYSDMAVGLGEALGFHSPENFRYPYAAVSISDFWRRWHMSLSFWFRDYLYIPLGGSRKGKWRTAGNKFIVFALCGVWHGAGLTFLLWGVWHGLLAALESLRVLNVERWRKTAPGRVLSRVYLLLAVCLGFVMFRAESAKAGFDMLSAMFTGFSFTAEGNLLLRRICGSYTMLMLAAAAVLAMPVLPALKKRVETLSPGMRRIAEGCSCLAGLLLLALCFAALASGGFSPFIYAQF</sequence>
<evidence type="ECO:0000256" key="10">
    <source>
        <dbReference type="SAM" id="Phobius"/>
    </source>
</evidence>
<evidence type="ECO:0000256" key="5">
    <source>
        <dbReference type="ARBA" id="ARBA00022692"/>
    </source>
</evidence>
<keyword evidence="5 10" id="KW-0812">Transmembrane</keyword>
<feature type="transmembrane region" description="Helical" evidence="10">
    <location>
        <begin position="50"/>
        <end position="69"/>
    </location>
</feature>
<evidence type="ECO:0000313" key="11">
    <source>
        <dbReference type="EMBL" id="HIY60025.1"/>
    </source>
</evidence>
<evidence type="ECO:0000256" key="7">
    <source>
        <dbReference type="ARBA" id="ARBA00023136"/>
    </source>
</evidence>
<dbReference type="InterPro" id="IPR024194">
    <property type="entry name" value="Ac/AlaTfrase_AlgI/DltB"/>
</dbReference>